<comment type="caution">
    <text evidence="7">The sequence shown here is derived from an EMBL/GenBank/DDBJ whole genome shotgun (WGS) entry which is preliminary data.</text>
</comment>
<evidence type="ECO:0000256" key="5">
    <source>
        <dbReference type="ARBA" id="ARBA00023136"/>
    </source>
</evidence>
<dbReference type="InterPro" id="IPR000175">
    <property type="entry name" value="Na/ntran_symport"/>
</dbReference>
<keyword evidence="4 6" id="KW-1133">Transmembrane helix</keyword>
<dbReference type="RefSeq" id="WP_142905348.1">
    <property type="nucleotide sequence ID" value="NZ_ML660096.1"/>
</dbReference>
<organism evidence="7 8">
    <name type="scientific">Exilibacterium tricleocarpae</name>
    <dbReference type="NCBI Taxonomy" id="2591008"/>
    <lineage>
        <taxon>Bacteria</taxon>
        <taxon>Pseudomonadati</taxon>
        <taxon>Pseudomonadota</taxon>
        <taxon>Gammaproteobacteria</taxon>
        <taxon>Cellvibrionales</taxon>
        <taxon>Cellvibrionaceae</taxon>
        <taxon>Exilibacterium</taxon>
    </lineage>
</organism>
<evidence type="ECO:0000256" key="2">
    <source>
        <dbReference type="ARBA" id="ARBA00022448"/>
    </source>
</evidence>
<dbReference type="PANTHER" id="PTHR42948:SF1">
    <property type="entry name" value="TRANSPORTER"/>
    <property type="match status" value="1"/>
</dbReference>
<dbReference type="InterPro" id="IPR047218">
    <property type="entry name" value="YocR/YhdH-like"/>
</dbReference>
<feature type="transmembrane region" description="Helical" evidence="6">
    <location>
        <begin position="86"/>
        <end position="113"/>
    </location>
</feature>
<dbReference type="EMBL" id="VHSG01000016">
    <property type="protein sequence ID" value="TQV74527.1"/>
    <property type="molecule type" value="Genomic_DNA"/>
</dbReference>
<keyword evidence="2" id="KW-0813">Transport</keyword>
<evidence type="ECO:0000313" key="8">
    <source>
        <dbReference type="Proteomes" id="UP000319732"/>
    </source>
</evidence>
<feature type="transmembrane region" description="Helical" evidence="6">
    <location>
        <begin position="142"/>
        <end position="159"/>
    </location>
</feature>
<evidence type="ECO:0000256" key="6">
    <source>
        <dbReference type="SAM" id="Phobius"/>
    </source>
</evidence>
<feature type="transmembrane region" description="Helical" evidence="6">
    <location>
        <begin position="12"/>
        <end position="35"/>
    </location>
</feature>
<dbReference type="InterPro" id="IPR037272">
    <property type="entry name" value="SNS_sf"/>
</dbReference>
<keyword evidence="5 6" id="KW-0472">Membrane</keyword>
<feature type="transmembrane region" description="Helical" evidence="6">
    <location>
        <begin position="41"/>
        <end position="65"/>
    </location>
</feature>
<dbReference type="CDD" id="cd10336">
    <property type="entry name" value="SLC6sbd_Tyt1-Like"/>
    <property type="match status" value="1"/>
</dbReference>
<accession>A0A545TBD4</accession>
<feature type="transmembrane region" description="Helical" evidence="6">
    <location>
        <begin position="312"/>
        <end position="333"/>
    </location>
</feature>
<dbReference type="AlphaFoldDB" id="A0A545TBD4"/>
<keyword evidence="3 6" id="KW-0812">Transmembrane</keyword>
<gene>
    <name evidence="7" type="ORF">FKG94_16055</name>
</gene>
<dbReference type="PROSITE" id="PS50267">
    <property type="entry name" value="NA_NEUROTRAN_SYMP_3"/>
    <property type="match status" value="1"/>
</dbReference>
<dbReference type="PRINTS" id="PR00176">
    <property type="entry name" value="NANEUSMPORT"/>
</dbReference>
<protein>
    <submittedName>
        <fullName evidence="7">Sodium-dependent transporter</fullName>
    </submittedName>
</protein>
<proteinExistence type="predicted"/>
<feature type="transmembrane region" description="Helical" evidence="6">
    <location>
        <begin position="250"/>
        <end position="273"/>
    </location>
</feature>
<dbReference type="Pfam" id="PF00209">
    <property type="entry name" value="SNF"/>
    <property type="match status" value="2"/>
</dbReference>
<dbReference type="PANTHER" id="PTHR42948">
    <property type="entry name" value="TRANSPORTER"/>
    <property type="match status" value="1"/>
</dbReference>
<dbReference type="Gene3D" id="1.20.1740.10">
    <property type="entry name" value="Amino acid/polyamine transporter I"/>
    <property type="match status" value="1"/>
</dbReference>
<keyword evidence="8" id="KW-1185">Reference proteome</keyword>
<feature type="transmembrane region" description="Helical" evidence="6">
    <location>
        <begin position="449"/>
        <end position="475"/>
    </location>
</feature>
<comment type="subcellular location">
    <subcellularLocation>
        <location evidence="1">Membrane</location>
        <topology evidence="1">Multi-pass membrane protein</topology>
    </subcellularLocation>
</comment>
<evidence type="ECO:0000313" key="7">
    <source>
        <dbReference type="EMBL" id="TQV74527.1"/>
    </source>
</evidence>
<evidence type="ECO:0000256" key="3">
    <source>
        <dbReference type="ARBA" id="ARBA00022692"/>
    </source>
</evidence>
<dbReference type="NCBIfam" id="NF037979">
    <property type="entry name" value="Na_transp"/>
    <property type="match status" value="1"/>
</dbReference>
<evidence type="ECO:0000256" key="1">
    <source>
        <dbReference type="ARBA" id="ARBA00004141"/>
    </source>
</evidence>
<sequence>MENNREQFGSRLGFILAAAGSAVGIGNLVGFPVNAAKNGGAAFLILYAVFVFMVCLPVMMAEIAAGRQSRKNPLGAYRHFVPQQKLWHIGGWLALITPYMIAVFYAVITIWILGYLGGIVSGDLDKLADSDHFGEFINGNNVFLYLAAVTGLVGLILVSGVREGIERGAKVMMPALFLMLLGLVVFILFQDNALAGVRYYLVPDISKITPEVVNSAMGQAFFSLSLGMGILITYGSYMDKANAIPSSARMVAITDTSVAFAAGLLILPAIFSFNPDVDTEELSSSSISLIFTFLPKIFLAMQVTVGYFGASLVAGIFFLLVFFAALTSLVSIIEVPVSGTMDELGYSRKKSLLVLGVTMLLFALACALSFGRVDFLTSFISYGGSTKSFFELVIDIFYETILPLNGFIICMLVAFRWQRIKFDRELEAGDSSFKGTWFERYVNFSLRTFVPLLLLLVFINTVMAKYFGTSLLALFA</sequence>
<dbReference type="OrthoDB" id="9762833at2"/>
<dbReference type="SUPFAM" id="SSF161070">
    <property type="entry name" value="SNF-like"/>
    <property type="match status" value="1"/>
</dbReference>
<feature type="transmembrane region" description="Helical" evidence="6">
    <location>
        <begin position="396"/>
        <end position="417"/>
    </location>
</feature>
<feature type="transmembrane region" description="Helical" evidence="6">
    <location>
        <begin position="220"/>
        <end position="238"/>
    </location>
</feature>
<dbReference type="Proteomes" id="UP000319732">
    <property type="component" value="Unassembled WGS sequence"/>
</dbReference>
<feature type="transmembrane region" description="Helical" evidence="6">
    <location>
        <begin position="171"/>
        <end position="189"/>
    </location>
</feature>
<dbReference type="GO" id="GO:0016020">
    <property type="term" value="C:membrane"/>
    <property type="evidence" value="ECO:0007669"/>
    <property type="project" value="UniProtKB-SubCell"/>
</dbReference>
<feature type="transmembrane region" description="Helical" evidence="6">
    <location>
        <begin position="353"/>
        <end position="375"/>
    </location>
</feature>
<name>A0A545TBD4_9GAMM</name>
<evidence type="ECO:0000256" key="4">
    <source>
        <dbReference type="ARBA" id="ARBA00022989"/>
    </source>
</evidence>
<reference evidence="7 8" key="1">
    <citation type="submission" date="2019-06" db="EMBL/GenBank/DDBJ databases">
        <title>Whole genome sequence for Cellvibrionaceae sp. R142.</title>
        <authorList>
            <person name="Wang G."/>
        </authorList>
    </citation>
    <scope>NUCLEOTIDE SEQUENCE [LARGE SCALE GENOMIC DNA]</scope>
    <source>
        <strain evidence="7 8">R142</strain>
    </source>
</reference>